<feature type="compositionally biased region" description="Polar residues" evidence="12">
    <location>
        <begin position="386"/>
        <end position="401"/>
    </location>
</feature>
<feature type="transmembrane region" description="Helical" evidence="13">
    <location>
        <begin position="1077"/>
        <end position="1095"/>
    </location>
</feature>
<organism evidence="16">
    <name type="scientific">Pinguiococcus pyrenoidosus</name>
    <dbReference type="NCBI Taxonomy" id="172671"/>
    <lineage>
        <taxon>Eukaryota</taxon>
        <taxon>Sar</taxon>
        <taxon>Stramenopiles</taxon>
        <taxon>Ochrophyta</taxon>
        <taxon>Pinguiophyceae</taxon>
        <taxon>Pinguiochrysidales</taxon>
        <taxon>Pinguiochrysidaceae</taxon>
        <taxon>Pinguiococcus</taxon>
    </lineage>
</organism>
<feature type="region of interest" description="Disordered" evidence="12">
    <location>
        <begin position="235"/>
        <end position="325"/>
    </location>
</feature>
<keyword evidence="2" id="KW-0813">Transport</keyword>
<feature type="compositionally biased region" description="Basic and acidic residues" evidence="12">
    <location>
        <begin position="286"/>
        <end position="298"/>
    </location>
</feature>
<keyword evidence="10 13" id="KW-0472">Membrane</keyword>
<keyword evidence="11" id="KW-0407">Ion channel</keyword>
<evidence type="ECO:0000313" key="17">
    <source>
        <dbReference type="EMBL" id="CAD8262967.1"/>
    </source>
</evidence>
<evidence type="ECO:0000256" key="3">
    <source>
        <dbReference type="ARBA" id="ARBA00022538"/>
    </source>
</evidence>
<feature type="domain" description="Potassium channel" evidence="15">
    <location>
        <begin position="2"/>
        <end position="53"/>
    </location>
</feature>
<feature type="compositionally biased region" description="Polar residues" evidence="12">
    <location>
        <begin position="341"/>
        <end position="351"/>
    </location>
</feature>
<evidence type="ECO:0000256" key="1">
    <source>
        <dbReference type="ARBA" id="ARBA00004141"/>
    </source>
</evidence>
<dbReference type="InterPro" id="IPR027359">
    <property type="entry name" value="Volt_channel_dom_sf"/>
</dbReference>
<dbReference type="GO" id="GO:0005249">
    <property type="term" value="F:voltage-gated potassium channel activity"/>
    <property type="evidence" value="ECO:0007669"/>
    <property type="project" value="InterPro"/>
</dbReference>
<feature type="transmembrane region" description="Helical" evidence="13">
    <location>
        <begin position="1049"/>
        <end position="1065"/>
    </location>
</feature>
<dbReference type="GO" id="GO:0001508">
    <property type="term" value="P:action potential"/>
    <property type="evidence" value="ECO:0007669"/>
    <property type="project" value="TreeGrafter"/>
</dbReference>
<feature type="region of interest" description="Disordered" evidence="12">
    <location>
        <begin position="341"/>
        <end position="466"/>
    </location>
</feature>
<evidence type="ECO:0000256" key="9">
    <source>
        <dbReference type="ARBA" id="ARBA00023065"/>
    </source>
</evidence>
<evidence type="ECO:0000256" key="4">
    <source>
        <dbReference type="ARBA" id="ARBA00022692"/>
    </source>
</evidence>
<keyword evidence="7" id="KW-0630">Potassium</keyword>
<evidence type="ECO:0008006" key="18">
    <source>
        <dbReference type="Google" id="ProtNLM"/>
    </source>
</evidence>
<dbReference type="Gene3D" id="1.10.287.70">
    <property type="match status" value="2"/>
</dbReference>
<keyword evidence="9" id="KW-0406">Ion transport</keyword>
<dbReference type="SUPFAM" id="SSF81324">
    <property type="entry name" value="Voltage-gated potassium channels"/>
    <property type="match status" value="2"/>
</dbReference>
<keyword evidence="5" id="KW-0631">Potassium channel</keyword>
<dbReference type="Pfam" id="PF07885">
    <property type="entry name" value="Ion_trans_2"/>
    <property type="match status" value="1"/>
</dbReference>
<dbReference type="PANTHER" id="PTHR11537">
    <property type="entry name" value="VOLTAGE-GATED POTASSIUM CHANNEL"/>
    <property type="match status" value="1"/>
</dbReference>
<evidence type="ECO:0000256" key="12">
    <source>
        <dbReference type="SAM" id="MobiDB-lite"/>
    </source>
</evidence>
<reference evidence="16" key="1">
    <citation type="submission" date="2021-01" db="EMBL/GenBank/DDBJ databases">
        <authorList>
            <person name="Corre E."/>
            <person name="Pelletier E."/>
            <person name="Niang G."/>
            <person name="Scheremetjew M."/>
            <person name="Finn R."/>
            <person name="Kale V."/>
            <person name="Holt S."/>
            <person name="Cochrane G."/>
            <person name="Meng A."/>
            <person name="Brown T."/>
            <person name="Cohen L."/>
        </authorList>
    </citation>
    <scope>NUCLEOTIDE SEQUENCE</scope>
    <source>
        <strain evidence="16">CCMP2078</strain>
    </source>
</reference>
<dbReference type="InterPro" id="IPR005821">
    <property type="entry name" value="Ion_trans_dom"/>
</dbReference>
<evidence type="ECO:0000256" key="13">
    <source>
        <dbReference type="SAM" id="Phobius"/>
    </source>
</evidence>
<feature type="domain" description="Ion transport" evidence="14">
    <location>
        <begin position="863"/>
        <end position="1103"/>
    </location>
</feature>
<evidence type="ECO:0000313" key="16">
    <source>
        <dbReference type="EMBL" id="CAD8262966.1"/>
    </source>
</evidence>
<feature type="compositionally biased region" description="Basic and acidic residues" evidence="12">
    <location>
        <begin position="426"/>
        <end position="458"/>
    </location>
</feature>
<feature type="transmembrane region" description="Helical" evidence="13">
    <location>
        <begin position="28"/>
        <end position="49"/>
    </location>
</feature>
<protein>
    <recommendedName>
        <fullName evidence="18">Ion transport domain-containing protein</fullName>
    </recommendedName>
</protein>
<dbReference type="EMBL" id="HBEA01016344">
    <property type="protein sequence ID" value="CAD8262966.1"/>
    <property type="molecule type" value="Transcribed_RNA"/>
</dbReference>
<proteinExistence type="predicted"/>
<feature type="region of interest" description="Disordered" evidence="12">
    <location>
        <begin position="584"/>
        <end position="609"/>
    </location>
</feature>
<evidence type="ECO:0000256" key="5">
    <source>
        <dbReference type="ARBA" id="ARBA00022826"/>
    </source>
</evidence>
<feature type="region of interest" description="Disordered" evidence="12">
    <location>
        <begin position="1266"/>
        <end position="1295"/>
    </location>
</feature>
<keyword evidence="3" id="KW-0633">Potassium transport</keyword>
<dbReference type="Gene3D" id="1.20.120.350">
    <property type="entry name" value="Voltage-gated potassium channels. Chain C"/>
    <property type="match status" value="2"/>
</dbReference>
<evidence type="ECO:0000256" key="11">
    <source>
        <dbReference type="ARBA" id="ARBA00023303"/>
    </source>
</evidence>
<dbReference type="GO" id="GO:0008076">
    <property type="term" value="C:voltage-gated potassium channel complex"/>
    <property type="evidence" value="ECO:0007669"/>
    <property type="project" value="InterPro"/>
</dbReference>
<evidence type="ECO:0000256" key="2">
    <source>
        <dbReference type="ARBA" id="ARBA00022448"/>
    </source>
</evidence>
<evidence type="ECO:0000256" key="10">
    <source>
        <dbReference type="ARBA" id="ARBA00023136"/>
    </source>
</evidence>
<feature type="transmembrane region" description="Helical" evidence="13">
    <location>
        <begin position="974"/>
        <end position="991"/>
    </location>
</feature>
<keyword evidence="8 13" id="KW-1133">Transmembrane helix</keyword>
<sequence>MFHAFYFTIVTMTTVGFGDQVPQLLLTRFLAVLCMIFGVLYLAMPITIVGHEFEKAWDIVVRKEENEKQLKLVDDAHNRRLHNTTQTVQKMSVERRRENAIFTRTYRVMPMRSSKEWLALTHQLLLQDFVTVTRFLWRAQAAIRYIKNDAQPDKNDSLFTPHDEHQLWFLSRDAEDAHKRLVLTAVELLKGEEPFKKISLAVLALCLLDKSSGYSFKRLRKSSLAPFETLWTRQSMRHTSRESSAGKASGWGSSSAKMRQLSRRKSSVWPDGQDSIYSDGCESPNEEPRATADKRTQHEVISGMRKKASSRTVPMAWDRRSEDTGNTAAGKIENLAERFSSNAKRMSSATGSDDETGIVEYNSGEMPPMRQQRRSVRLSEGVAVSNPRTSLSPSRRGSQNDGRLRKSALEARKSLNQRRVVGLMDSFRRPSTDRGRLSTERRRTSAEYHRKSMAEEKSMSISFTQHQPQAQEIEQFRKDANTQKYRHSDPSQSSSFPRGGAEALQRTSDSSKDENPSATQDGKLDGNVPTGKAIMYLSQLARSMSSFGSSREEKEATEPSAKSFTDYIGQVGVQTVKDVFTSSKKVKEQRRQQANTGRRLGGKVAKGSTAPRSRFGKWIRAITGEKIYGALSNAHRQKEQERRLQVLKGELEKAEYQDVDDYKQRLESKTWRDQLWLLLEVPYSSVYAEIYHVLLIIFILASLAAFALETVPDYRVYSERGRECEKVVQVYCDNKRDPMLDPGCFVFNSTRNISPDDLSKLYDTPFGGWQPQYIPPPDPRRARLHFDCDAPNCFGVGENFGSEGRLLTCDEMAHATLRPFQTQATLPEFSSLRYTGDEIHQLHDVCLRPECFNAHYTLVDAGRIWTPMEIVFSSFFSLEVLLRILVARSVGSFLRDRGNILDIVSLIPFYTEVLSALVAGRDVRLSYSSTDSSYAGVLQVLKTFRIFKVLRHHRGAQILYQAVKDSIRQLRIPLAFLFLISLIASMFLYHVEVGTECFKGEVDYCREEYESYGYTWQGFPEEARGQANGTRVLIDKVGDSSLMEDFLDVFWFAIVTMTSVGYGDIVPRTKTGQVTTILLMIFGTFYLAMPISIMGKNFFRAYHASVYADKKLEEITQNFLKGAADDGRRNVLQLNERLRDALAKYRSSGRRFQSIRRGLFGGVNADAWTEEEVRRAVRQAPLKGAEEESAKAKAQRRKRSALILLRGAARGGERFDWSTEGFEMRFLRRYATDERIERLEYHVGALMKANEAFERVVSSMIEFVQAEEESSQPEDDDAKTNYQEWQNMRERHEVH</sequence>
<gene>
    <name evidence="16" type="ORF">PPYR1160_LOCUS12468</name>
    <name evidence="17" type="ORF">PPYR1160_LOCUS12469</name>
</gene>
<evidence type="ECO:0000256" key="7">
    <source>
        <dbReference type="ARBA" id="ARBA00022958"/>
    </source>
</evidence>
<feature type="compositionally biased region" description="Basic and acidic residues" evidence="12">
    <location>
        <begin position="402"/>
        <end position="413"/>
    </location>
</feature>
<dbReference type="InterPro" id="IPR013099">
    <property type="entry name" value="K_chnl_dom"/>
</dbReference>
<dbReference type="PANTHER" id="PTHR11537:SF254">
    <property type="entry name" value="POTASSIUM VOLTAGE-GATED CHANNEL PROTEIN SHAB"/>
    <property type="match status" value="1"/>
</dbReference>
<comment type="subcellular location">
    <subcellularLocation>
        <location evidence="1">Membrane</location>
        <topology evidence="1">Multi-pass membrane protein</topology>
    </subcellularLocation>
</comment>
<feature type="region of interest" description="Disordered" evidence="12">
    <location>
        <begin position="481"/>
        <end position="530"/>
    </location>
</feature>
<feature type="compositionally biased region" description="Low complexity" evidence="12">
    <location>
        <begin position="243"/>
        <end position="257"/>
    </location>
</feature>
<feature type="transmembrane region" description="Helical" evidence="13">
    <location>
        <begin position="690"/>
        <end position="708"/>
    </location>
</feature>
<evidence type="ECO:0000259" key="15">
    <source>
        <dbReference type="Pfam" id="PF07885"/>
    </source>
</evidence>
<keyword evidence="4 13" id="KW-0812">Transmembrane</keyword>
<dbReference type="Pfam" id="PF00520">
    <property type="entry name" value="Ion_trans"/>
    <property type="match status" value="1"/>
</dbReference>
<evidence type="ECO:0000256" key="6">
    <source>
        <dbReference type="ARBA" id="ARBA00022882"/>
    </source>
</evidence>
<dbReference type="EMBL" id="HBEA01016345">
    <property type="protein sequence ID" value="CAD8262967.1"/>
    <property type="molecule type" value="Transcribed_RNA"/>
</dbReference>
<accession>A0A6U0W853</accession>
<feature type="compositionally biased region" description="Acidic residues" evidence="12">
    <location>
        <begin position="1266"/>
        <end position="1277"/>
    </location>
</feature>
<evidence type="ECO:0000259" key="14">
    <source>
        <dbReference type="Pfam" id="PF00520"/>
    </source>
</evidence>
<keyword evidence="6" id="KW-0851">Voltage-gated channel</keyword>
<evidence type="ECO:0000256" key="8">
    <source>
        <dbReference type="ARBA" id="ARBA00022989"/>
    </source>
</evidence>
<dbReference type="InterPro" id="IPR028325">
    <property type="entry name" value="VG_K_chnl"/>
</dbReference>
<name>A0A6U0W853_9STRA</name>